<evidence type="ECO:0000256" key="1">
    <source>
        <dbReference type="SAM" id="MobiDB-lite"/>
    </source>
</evidence>
<gene>
    <name evidence="2" type="ORF">D3227_28345</name>
</gene>
<organism evidence="2 3">
    <name type="scientific">Mesorhizobium waimense</name>
    <dbReference type="NCBI Taxonomy" id="1300307"/>
    <lineage>
        <taxon>Bacteria</taxon>
        <taxon>Pseudomonadati</taxon>
        <taxon>Pseudomonadota</taxon>
        <taxon>Alphaproteobacteria</taxon>
        <taxon>Hyphomicrobiales</taxon>
        <taxon>Phyllobacteriaceae</taxon>
        <taxon>Mesorhizobium</taxon>
    </lineage>
</organism>
<dbReference type="Proteomes" id="UP000272706">
    <property type="component" value="Unassembled WGS sequence"/>
</dbReference>
<evidence type="ECO:0000313" key="3">
    <source>
        <dbReference type="Proteomes" id="UP000272706"/>
    </source>
</evidence>
<sequence>MQKLINRADQNRAPMPDASEKPAFAIEIVVGAEYVRWAIRSANGKARLAIDLFNLDLASTLPRPYSAQADPPPAKSISRAGVAAPSE</sequence>
<evidence type="ECO:0000313" key="2">
    <source>
        <dbReference type="EMBL" id="RJT31453.1"/>
    </source>
</evidence>
<reference evidence="2 3" key="1">
    <citation type="submission" date="2018-09" db="EMBL/GenBank/DDBJ databases">
        <title>Mesorhizobium carmichaelinearum sp. nov. isolated from Carmichaelinea spp. root nodules in New Zealand.</title>
        <authorList>
            <person name="De Meyer S.E."/>
        </authorList>
    </citation>
    <scope>NUCLEOTIDE SEQUENCE [LARGE SCALE GENOMIC DNA]</scope>
    <source>
        <strain evidence="2 3">ICMP19557</strain>
    </source>
</reference>
<dbReference type="EMBL" id="QZWZ01000030">
    <property type="protein sequence ID" value="RJT31453.1"/>
    <property type="molecule type" value="Genomic_DNA"/>
</dbReference>
<name>A0A3A5K7I0_9HYPH</name>
<feature type="region of interest" description="Disordered" evidence="1">
    <location>
        <begin position="64"/>
        <end position="87"/>
    </location>
</feature>
<proteinExistence type="predicted"/>
<dbReference type="AlphaFoldDB" id="A0A3A5K7I0"/>
<keyword evidence="3" id="KW-1185">Reference proteome</keyword>
<comment type="caution">
    <text evidence="2">The sequence shown here is derived from an EMBL/GenBank/DDBJ whole genome shotgun (WGS) entry which is preliminary data.</text>
</comment>
<accession>A0A3A5K7I0</accession>
<protein>
    <submittedName>
        <fullName evidence="2">Uncharacterized protein</fullName>
    </submittedName>
</protein>